<gene>
    <name evidence="2" type="ORF">SAMN05444422_104168</name>
</gene>
<reference evidence="3" key="1">
    <citation type="submission" date="2016-10" db="EMBL/GenBank/DDBJ databases">
        <authorList>
            <person name="Varghese N."/>
            <person name="Submissions S."/>
        </authorList>
    </citation>
    <scope>NUCLEOTIDE SEQUENCE [LARGE SCALE GENOMIC DNA]</scope>
    <source>
        <strain evidence="3">DSM 13078</strain>
    </source>
</reference>
<dbReference type="Proteomes" id="UP000199161">
    <property type="component" value="Unassembled WGS sequence"/>
</dbReference>
<dbReference type="AlphaFoldDB" id="A0A1I1G9C8"/>
<evidence type="ECO:0000313" key="3">
    <source>
        <dbReference type="Proteomes" id="UP000199161"/>
    </source>
</evidence>
<organism evidence="2 3">
    <name type="scientific">Natronobacterium haloterrestre</name>
    <name type="common">Halobiforma haloterrestris</name>
    <dbReference type="NCBI Taxonomy" id="148448"/>
    <lineage>
        <taxon>Archaea</taxon>
        <taxon>Methanobacteriati</taxon>
        <taxon>Methanobacteriota</taxon>
        <taxon>Stenosarchaea group</taxon>
        <taxon>Halobacteria</taxon>
        <taxon>Halobacteriales</taxon>
        <taxon>Natrialbaceae</taxon>
        <taxon>Natronobacterium</taxon>
    </lineage>
</organism>
<dbReference type="Pfam" id="PF24348">
    <property type="entry name" value="DUF7508"/>
    <property type="match status" value="1"/>
</dbReference>
<keyword evidence="3" id="KW-1185">Reference proteome</keyword>
<proteinExistence type="predicted"/>
<evidence type="ECO:0000259" key="1">
    <source>
        <dbReference type="Pfam" id="PF24348"/>
    </source>
</evidence>
<dbReference type="InterPro" id="IPR055930">
    <property type="entry name" value="DUF7508"/>
</dbReference>
<protein>
    <recommendedName>
        <fullName evidence="1">DUF7508 domain-containing protein</fullName>
    </recommendedName>
</protein>
<feature type="domain" description="DUF7508" evidence="1">
    <location>
        <begin position="3"/>
        <end position="81"/>
    </location>
</feature>
<name>A0A1I1G9C8_NATHA</name>
<accession>A0A1I1G9C8</accession>
<sequence>MTVPLQKPWTDLDRDAVAKAPDRPGVYELGDADGTVRSVGHGVLRDELKTALSYGDGDRVRWTETHTLERARELAEEHRERLE</sequence>
<dbReference type="EMBL" id="FOKW01000004">
    <property type="protein sequence ID" value="SFC08174.1"/>
    <property type="molecule type" value="Genomic_DNA"/>
</dbReference>
<evidence type="ECO:0000313" key="2">
    <source>
        <dbReference type="EMBL" id="SFC08174.1"/>
    </source>
</evidence>